<dbReference type="AlphaFoldDB" id="A0A9P4IUK8"/>
<proteinExistence type="predicted"/>
<evidence type="ECO:0000256" key="1">
    <source>
        <dbReference type="SAM" id="SignalP"/>
    </source>
</evidence>
<dbReference type="OrthoDB" id="3848409at2759"/>
<protein>
    <submittedName>
        <fullName evidence="2">Uncharacterized protein</fullName>
    </submittedName>
</protein>
<feature type="chain" id="PRO_5040313388" evidence="1">
    <location>
        <begin position="18"/>
        <end position="88"/>
    </location>
</feature>
<reference evidence="2" key="1">
    <citation type="journal article" date="2020" name="Stud. Mycol.">
        <title>101 Dothideomycetes genomes: a test case for predicting lifestyles and emergence of pathogens.</title>
        <authorList>
            <person name="Haridas S."/>
            <person name="Albert R."/>
            <person name="Binder M."/>
            <person name="Bloem J."/>
            <person name="Labutti K."/>
            <person name="Salamov A."/>
            <person name="Andreopoulos B."/>
            <person name="Baker S."/>
            <person name="Barry K."/>
            <person name="Bills G."/>
            <person name="Bluhm B."/>
            <person name="Cannon C."/>
            <person name="Castanera R."/>
            <person name="Culley D."/>
            <person name="Daum C."/>
            <person name="Ezra D."/>
            <person name="Gonzalez J."/>
            <person name="Henrissat B."/>
            <person name="Kuo A."/>
            <person name="Liang C."/>
            <person name="Lipzen A."/>
            <person name="Lutzoni F."/>
            <person name="Magnuson J."/>
            <person name="Mondo S."/>
            <person name="Nolan M."/>
            <person name="Ohm R."/>
            <person name="Pangilinan J."/>
            <person name="Park H.-J."/>
            <person name="Ramirez L."/>
            <person name="Alfaro M."/>
            <person name="Sun H."/>
            <person name="Tritt A."/>
            <person name="Yoshinaga Y."/>
            <person name="Zwiers L.-H."/>
            <person name="Turgeon B."/>
            <person name="Goodwin S."/>
            <person name="Spatafora J."/>
            <person name="Crous P."/>
            <person name="Grigoriev I."/>
        </authorList>
    </citation>
    <scope>NUCLEOTIDE SEQUENCE</scope>
    <source>
        <strain evidence="2">CBS 260.36</strain>
    </source>
</reference>
<comment type="caution">
    <text evidence="2">The sequence shown here is derived from an EMBL/GenBank/DDBJ whole genome shotgun (WGS) entry which is preliminary data.</text>
</comment>
<organism evidence="2 3">
    <name type="scientific">Myriangium duriaei CBS 260.36</name>
    <dbReference type="NCBI Taxonomy" id="1168546"/>
    <lineage>
        <taxon>Eukaryota</taxon>
        <taxon>Fungi</taxon>
        <taxon>Dikarya</taxon>
        <taxon>Ascomycota</taxon>
        <taxon>Pezizomycotina</taxon>
        <taxon>Dothideomycetes</taxon>
        <taxon>Dothideomycetidae</taxon>
        <taxon>Myriangiales</taxon>
        <taxon>Myriangiaceae</taxon>
        <taxon>Myriangium</taxon>
    </lineage>
</organism>
<dbReference type="Proteomes" id="UP000799439">
    <property type="component" value="Unassembled WGS sequence"/>
</dbReference>
<feature type="signal peptide" evidence="1">
    <location>
        <begin position="1"/>
        <end position="17"/>
    </location>
</feature>
<name>A0A9P4IUK8_9PEZI</name>
<dbReference type="EMBL" id="ML996094">
    <property type="protein sequence ID" value="KAF2148127.1"/>
    <property type="molecule type" value="Genomic_DNA"/>
</dbReference>
<keyword evidence="1" id="KW-0732">Signal</keyword>
<evidence type="ECO:0000313" key="3">
    <source>
        <dbReference type="Proteomes" id="UP000799439"/>
    </source>
</evidence>
<gene>
    <name evidence="2" type="ORF">K461DRAFT_283194</name>
</gene>
<accession>A0A9P4IUK8</accession>
<sequence>MIAIWSMLIVTSGRVLSPFSGLSKERAYKACECIKESFGTAAKPSLLPSPTGKGFGPNHKCYASDIEVLSKEFTSPTPFCDFYSAWSA</sequence>
<keyword evidence="3" id="KW-1185">Reference proteome</keyword>
<evidence type="ECO:0000313" key="2">
    <source>
        <dbReference type="EMBL" id="KAF2148127.1"/>
    </source>
</evidence>